<protein>
    <submittedName>
        <fullName evidence="2">Murein DD-endopeptidase MepM/ murein hydrolase activator NlpD</fullName>
    </submittedName>
</protein>
<dbReference type="OrthoDB" id="5244067at2"/>
<dbReference type="RefSeq" id="WP_111648415.1">
    <property type="nucleotide sequence ID" value="NZ_JACHWI010000004.1"/>
</dbReference>
<dbReference type="GO" id="GO:0004222">
    <property type="term" value="F:metalloendopeptidase activity"/>
    <property type="evidence" value="ECO:0007669"/>
    <property type="project" value="TreeGrafter"/>
</dbReference>
<evidence type="ECO:0000259" key="1">
    <source>
        <dbReference type="Pfam" id="PF01551"/>
    </source>
</evidence>
<evidence type="ECO:0000313" key="2">
    <source>
        <dbReference type="EMBL" id="RAK40380.1"/>
    </source>
</evidence>
<reference evidence="2 3" key="1">
    <citation type="submission" date="2018-06" db="EMBL/GenBank/DDBJ databases">
        <title>Genomic Encyclopedia of Type Strains, Phase III (KMG-III): the genomes of soil and plant-associated and newly described type strains.</title>
        <authorList>
            <person name="Whitman W."/>
        </authorList>
    </citation>
    <scope>NUCLEOTIDE SEQUENCE [LARGE SCALE GENOMIC DNA]</scope>
    <source>
        <strain evidence="2 3">CGMCC 4.7090</strain>
    </source>
</reference>
<dbReference type="Pfam" id="PF01551">
    <property type="entry name" value="Peptidase_M23"/>
    <property type="match status" value="1"/>
</dbReference>
<comment type="caution">
    <text evidence="2">The sequence shown here is derived from an EMBL/GenBank/DDBJ whole genome shotgun (WGS) entry which is preliminary data.</text>
</comment>
<gene>
    <name evidence="2" type="ORF">B0I29_103413</name>
</gene>
<sequence length="304" mass="30620">MGQQSGRHRQERLHRHRAPALPALFASRGRTALFASRGRTALSVTALSATIVAGVGAAGVAASAAPNVVSNPIAQTVVSNPVAHVTASHPYVEAPIVAPPGDEAPGKQFPRSAVAGSGDGGRLGLGDRLGLGNRLGEESAAPAGVAVRLKKRPAVTAKAAIARSATSSAAAWVHPIPAAGVTSCFGPRWGRLHAGVDLAAAFGTTIVAAGAGVVVTAGPDGGYGNAVLIQHNNGYLTHYGHMSEVLVVAGQTVDAGERIGLEGSTGHSTGPHLHFEVHAGHYKNPIEPTAWMHAQGVEISGCAG</sequence>
<evidence type="ECO:0000313" key="3">
    <source>
        <dbReference type="Proteomes" id="UP000249341"/>
    </source>
</evidence>
<dbReference type="CDD" id="cd12797">
    <property type="entry name" value="M23_peptidase"/>
    <property type="match status" value="1"/>
</dbReference>
<dbReference type="Gene3D" id="2.70.70.10">
    <property type="entry name" value="Glucose Permease (Domain IIA)"/>
    <property type="match status" value="1"/>
</dbReference>
<dbReference type="InterPro" id="IPR016047">
    <property type="entry name" value="M23ase_b-sheet_dom"/>
</dbReference>
<dbReference type="SUPFAM" id="SSF51261">
    <property type="entry name" value="Duplicated hybrid motif"/>
    <property type="match status" value="1"/>
</dbReference>
<keyword evidence="2" id="KW-0378">Hydrolase</keyword>
<proteinExistence type="predicted"/>
<keyword evidence="3" id="KW-1185">Reference proteome</keyword>
<dbReference type="PANTHER" id="PTHR21666">
    <property type="entry name" value="PEPTIDASE-RELATED"/>
    <property type="match status" value="1"/>
</dbReference>
<organism evidence="2 3">
    <name type="scientific">Actinoplanes lutulentus</name>
    <dbReference type="NCBI Taxonomy" id="1287878"/>
    <lineage>
        <taxon>Bacteria</taxon>
        <taxon>Bacillati</taxon>
        <taxon>Actinomycetota</taxon>
        <taxon>Actinomycetes</taxon>
        <taxon>Micromonosporales</taxon>
        <taxon>Micromonosporaceae</taxon>
        <taxon>Actinoplanes</taxon>
    </lineage>
</organism>
<accession>A0A327ZG92</accession>
<name>A0A327ZG92_9ACTN</name>
<dbReference type="PANTHER" id="PTHR21666:SF270">
    <property type="entry name" value="MUREIN HYDROLASE ACTIVATOR ENVC"/>
    <property type="match status" value="1"/>
</dbReference>
<dbReference type="Proteomes" id="UP000249341">
    <property type="component" value="Unassembled WGS sequence"/>
</dbReference>
<feature type="domain" description="M23ase beta-sheet core" evidence="1">
    <location>
        <begin position="192"/>
        <end position="281"/>
    </location>
</feature>
<dbReference type="AlphaFoldDB" id="A0A327ZG92"/>
<dbReference type="EMBL" id="QLMJ01000003">
    <property type="protein sequence ID" value="RAK40380.1"/>
    <property type="molecule type" value="Genomic_DNA"/>
</dbReference>
<dbReference type="InterPro" id="IPR011055">
    <property type="entry name" value="Dup_hybrid_motif"/>
</dbReference>
<dbReference type="InterPro" id="IPR050570">
    <property type="entry name" value="Cell_wall_metabolism_enzyme"/>
</dbReference>